<keyword evidence="1" id="KW-0812">Transmembrane</keyword>
<evidence type="ECO:0000313" key="3">
    <source>
        <dbReference type="Proteomes" id="UP000785679"/>
    </source>
</evidence>
<protein>
    <submittedName>
        <fullName evidence="2">Uncharacterized protein</fullName>
    </submittedName>
</protein>
<keyword evidence="1" id="KW-0472">Membrane</keyword>
<feature type="transmembrane region" description="Helical" evidence="1">
    <location>
        <begin position="33"/>
        <end position="53"/>
    </location>
</feature>
<feature type="transmembrane region" description="Helical" evidence="1">
    <location>
        <begin position="60"/>
        <end position="82"/>
    </location>
</feature>
<evidence type="ECO:0000256" key="1">
    <source>
        <dbReference type="SAM" id="Phobius"/>
    </source>
</evidence>
<evidence type="ECO:0000313" key="2">
    <source>
        <dbReference type="EMBL" id="TNV76340.1"/>
    </source>
</evidence>
<organism evidence="2 3">
    <name type="scientific">Halteria grandinella</name>
    <dbReference type="NCBI Taxonomy" id="5974"/>
    <lineage>
        <taxon>Eukaryota</taxon>
        <taxon>Sar</taxon>
        <taxon>Alveolata</taxon>
        <taxon>Ciliophora</taxon>
        <taxon>Intramacronucleata</taxon>
        <taxon>Spirotrichea</taxon>
        <taxon>Stichotrichia</taxon>
        <taxon>Sporadotrichida</taxon>
        <taxon>Halteriidae</taxon>
        <taxon>Halteria</taxon>
    </lineage>
</organism>
<dbReference type="Proteomes" id="UP000785679">
    <property type="component" value="Unassembled WGS sequence"/>
</dbReference>
<reference evidence="2" key="1">
    <citation type="submission" date="2019-06" db="EMBL/GenBank/DDBJ databases">
        <authorList>
            <person name="Zheng W."/>
        </authorList>
    </citation>
    <scope>NUCLEOTIDE SEQUENCE</scope>
    <source>
        <strain evidence="2">QDHG01</strain>
    </source>
</reference>
<name>A0A8J8SZH2_HALGN</name>
<proteinExistence type="predicted"/>
<dbReference type="AlphaFoldDB" id="A0A8J8SZH2"/>
<gene>
    <name evidence="2" type="ORF">FGO68_gene16500</name>
</gene>
<comment type="caution">
    <text evidence="2">The sequence shown here is derived from an EMBL/GenBank/DDBJ whole genome shotgun (WGS) entry which is preliminary data.</text>
</comment>
<dbReference type="EMBL" id="RRYP01013770">
    <property type="protein sequence ID" value="TNV76340.1"/>
    <property type="molecule type" value="Genomic_DNA"/>
</dbReference>
<keyword evidence="1" id="KW-1133">Transmembrane helix</keyword>
<sequence>MLASFILAIDRTYFLDTFKNANGEDFWWRSRSIYYFGMIITTVRWVLAFNVVSGALEDQLFDIVTVVSSFLLIAEPSILSYIDYVETI</sequence>
<accession>A0A8J8SZH2</accession>
<keyword evidence="3" id="KW-1185">Reference proteome</keyword>